<dbReference type="GO" id="GO:0046872">
    <property type="term" value="F:metal ion binding"/>
    <property type="evidence" value="ECO:0007669"/>
    <property type="project" value="UniProtKB-KW"/>
</dbReference>
<evidence type="ECO:0000256" key="1">
    <source>
        <dbReference type="ARBA" id="ARBA00022448"/>
    </source>
</evidence>
<evidence type="ECO:0000256" key="2">
    <source>
        <dbReference type="ARBA" id="ARBA00022475"/>
    </source>
</evidence>
<keyword evidence="5" id="KW-0472">Membrane</keyword>
<dbReference type="PANTHER" id="PTHR38344">
    <property type="entry name" value="UPF0753 PROTEIN AQ_863"/>
    <property type="match status" value="1"/>
</dbReference>
<keyword evidence="7" id="KW-1185">Reference proteome</keyword>
<dbReference type="Pfam" id="PF10070">
    <property type="entry name" value="DabA"/>
    <property type="match status" value="1"/>
</dbReference>
<dbReference type="KEGG" id="mpq:ABA45_08765"/>
<dbReference type="STRING" id="330734.ABA45_08765"/>
<sequence>MRSAAHSRLVFAVYGSANADFGMVARECCQPKWGLTNNAAMRIGNRALSRGCDLRGRVFIHDYDPEADEDGNVLTIIFGGPVVVASWINLHYFASVTALDTYGAGNKLLHSVIGGNVGVIEGDGSDLRIGLPWQSVHEGTNWRHEPMSLTVLIDAPQERINLALERTPALATLVKNQWLSMTSLQLIKRTRGASSASAQLTVAG</sequence>
<keyword evidence="1" id="KW-0813">Transport</keyword>
<dbReference type="PANTHER" id="PTHR38344:SF1">
    <property type="entry name" value="INORGANIC CARBON TRANSPORTER SUBUNIT DABA-RELATED"/>
    <property type="match status" value="1"/>
</dbReference>
<organism evidence="6 7">
    <name type="scientific">Marinobacter psychrophilus</name>
    <dbReference type="NCBI Taxonomy" id="330734"/>
    <lineage>
        <taxon>Bacteria</taxon>
        <taxon>Pseudomonadati</taxon>
        <taxon>Pseudomonadota</taxon>
        <taxon>Gammaproteobacteria</taxon>
        <taxon>Pseudomonadales</taxon>
        <taxon>Marinobacteraceae</taxon>
        <taxon>Marinobacter</taxon>
    </lineage>
</organism>
<dbReference type="AlphaFoldDB" id="A0A0H4I0N0"/>
<dbReference type="EMBL" id="CP011494">
    <property type="protein sequence ID" value="AKO52499.1"/>
    <property type="molecule type" value="Genomic_DNA"/>
</dbReference>
<evidence type="ECO:0000256" key="3">
    <source>
        <dbReference type="ARBA" id="ARBA00022723"/>
    </source>
</evidence>
<gene>
    <name evidence="6" type="ORF">ABA45_08765</name>
</gene>
<dbReference type="Proteomes" id="UP000036406">
    <property type="component" value="Chromosome"/>
</dbReference>
<keyword evidence="3" id="KW-0479">Metal-binding</keyword>
<evidence type="ECO:0000313" key="7">
    <source>
        <dbReference type="Proteomes" id="UP000036406"/>
    </source>
</evidence>
<name>A0A0H4I0N0_9GAMM</name>
<proteinExistence type="predicted"/>
<evidence type="ECO:0000256" key="5">
    <source>
        <dbReference type="ARBA" id="ARBA00023136"/>
    </source>
</evidence>
<keyword evidence="4" id="KW-0862">Zinc</keyword>
<evidence type="ECO:0000256" key="4">
    <source>
        <dbReference type="ARBA" id="ARBA00022833"/>
    </source>
</evidence>
<keyword evidence="2" id="KW-1003">Cell membrane</keyword>
<accession>A0A0H4I0N0</accession>
<protein>
    <submittedName>
        <fullName evidence="6">Uncharacterized protein</fullName>
    </submittedName>
</protein>
<evidence type="ECO:0000313" key="6">
    <source>
        <dbReference type="EMBL" id="AKO52499.1"/>
    </source>
</evidence>
<reference evidence="6 7" key="1">
    <citation type="submission" date="2015-05" db="EMBL/GenBank/DDBJ databases">
        <title>Complete genome of Marinobacter psychrophilus strain 20041T isolated from sea-ice of the Canadian Basin.</title>
        <authorList>
            <person name="Song L."/>
            <person name="Ren L."/>
            <person name="Yu Y."/>
            <person name="Wang X."/>
        </authorList>
    </citation>
    <scope>NUCLEOTIDE SEQUENCE [LARGE SCALE GENOMIC DNA]</scope>
    <source>
        <strain evidence="6 7">20041</strain>
    </source>
</reference>
<dbReference type="InterPro" id="IPR018752">
    <property type="entry name" value="DabA"/>
</dbReference>